<proteinExistence type="predicted"/>
<reference evidence="1" key="1">
    <citation type="submission" date="2023-01" db="EMBL/GenBank/DDBJ databases">
        <title>Human gut microbiome strain richness.</title>
        <authorList>
            <person name="Chen-Liaw A."/>
        </authorList>
    </citation>
    <scope>NUCLEOTIDE SEQUENCE</scope>
    <source>
        <strain evidence="1">1001217st2_G6_1001217B_191108</strain>
    </source>
</reference>
<dbReference type="RefSeq" id="WP_272019140.1">
    <property type="nucleotide sequence ID" value="NZ_JAQLKE010000031.1"/>
</dbReference>
<evidence type="ECO:0000313" key="1">
    <source>
        <dbReference type="EMBL" id="MDB7085141.1"/>
    </source>
</evidence>
<organism evidence="1 2">
    <name type="scientific">Thomasclavelia ramosa</name>
    <dbReference type="NCBI Taxonomy" id="1547"/>
    <lineage>
        <taxon>Bacteria</taxon>
        <taxon>Bacillati</taxon>
        <taxon>Bacillota</taxon>
        <taxon>Erysipelotrichia</taxon>
        <taxon>Erysipelotrichales</taxon>
        <taxon>Coprobacillaceae</taxon>
        <taxon>Thomasclavelia</taxon>
    </lineage>
</organism>
<accession>A0AB35IND3</accession>
<evidence type="ECO:0000313" key="2">
    <source>
        <dbReference type="Proteomes" id="UP001211987"/>
    </source>
</evidence>
<protein>
    <submittedName>
        <fullName evidence="1">Transposase</fullName>
    </submittedName>
</protein>
<comment type="caution">
    <text evidence="1">The sequence shown here is derived from an EMBL/GenBank/DDBJ whole genome shotgun (WGS) entry which is preliminary data.</text>
</comment>
<gene>
    <name evidence="1" type="ORF">PM738_15140</name>
</gene>
<name>A0AB35IND3_9FIRM</name>
<dbReference type="Proteomes" id="UP001211987">
    <property type="component" value="Unassembled WGS sequence"/>
</dbReference>
<sequence>MSEYAFHRDVKVMQHHFKDNSDAHTAQKIASALWKSYEKFFYGNGKQVHFKKYGELNSLEGKSNKSGIRIINDMLVWKGLKIPIDNDYDNDYETQAMEHDICYSRIVRRAHKCKYKFYVQIVFIGQPPIKYNQSTGEVRHPSGTGKVGLDIGPSTIAIVSHQDVKLLELADRVHDIEKQKQLLLRKMDRSRRAANIDNYNKDGTIKKSKKWVRSNHYNKALARLNELYNKQARIRKEQHEILANYIISLGDEIYVETMNFAGLAKKGKLETNADGHYKRRKRFGKSIGNRAPAMIIDIINRKLSYYNCSINKINTIKARASQFNHIDGTYIKKSLSQRCAKAGNEDIQRDIYSAFLIMNINNDLSTFNIEACNAEFEHFCKLHDIEIERLKHCYNLKSIGI</sequence>
<dbReference type="EMBL" id="JAQLKE010000031">
    <property type="protein sequence ID" value="MDB7085141.1"/>
    <property type="molecule type" value="Genomic_DNA"/>
</dbReference>
<dbReference type="AlphaFoldDB" id="A0AB35IND3"/>